<dbReference type="EMBL" id="LIIN01000018">
    <property type="protein sequence ID" value="KZX21994.1"/>
    <property type="molecule type" value="Genomic_DNA"/>
</dbReference>
<dbReference type="Pfam" id="PF12833">
    <property type="entry name" value="HTH_18"/>
    <property type="match status" value="1"/>
</dbReference>
<dbReference type="Proteomes" id="UP000076717">
    <property type="component" value="Unassembled WGS sequence"/>
</dbReference>
<gene>
    <name evidence="5" type="ORF">ACH61_00848</name>
</gene>
<dbReference type="GO" id="GO:0003700">
    <property type="term" value="F:DNA-binding transcription factor activity"/>
    <property type="evidence" value="ECO:0007669"/>
    <property type="project" value="InterPro"/>
</dbReference>
<evidence type="ECO:0000313" key="5">
    <source>
        <dbReference type="EMBL" id="KZX21994.1"/>
    </source>
</evidence>
<protein>
    <submittedName>
        <fullName evidence="5">Transcriptional activator FtrA</fullName>
    </submittedName>
</protein>
<keyword evidence="1" id="KW-0805">Transcription regulation</keyword>
<accession>A0A166I9I5</accession>
<feature type="domain" description="HTH araC/xylS-type" evidence="4">
    <location>
        <begin position="1"/>
        <end position="74"/>
    </location>
</feature>
<dbReference type="InterPro" id="IPR009057">
    <property type="entry name" value="Homeodomain-like_sf"/>
</dbReference>
<evidence type="ECO:0000256" key="1">
    <source>
        <dbReference type="ARBA" id="ARBA00023015"/>
    </source>
</evidence>
<evidence type="ECO:0000256" key="2">
    <source>
        <dbReference type="ARBA" id="ARBA00023125"/>
    </source>
</evidence>
<dbReference type="PATRIC" id="fig|1671680.3.peg.894"/>
<name>A0A166I9I5_9MICO</name>
<comment type="caution">
    <text evidence="5">The sequence shown here is derived from an EMBL/GenBank/DDBJ whole genome shotgun (WGS) entry which is preliminary data.</text>
</comment>
<evidence type="ECO:0000259" key="4">
    <source>
        <dbReference type="PROSITE" id="PS01124"/>
    </source>
</evidence>
<evidence type="ECO:0000313" key="6">
    <source>
        <dbReference type="Proteomes" id="UP000076717"/>
    </source>
</evidence>
<dbReference type="PANTHER" id="PTHR46796">
    <property type="entry name" value="HTH-TYPE TRANSCRIPTIONAL ACTIVATOR RHAS-RELATED"/>
    <property type="match status" value="1"/>
</dbReference>
<dbReference type="PROSITE" id="PS01124">
    <property type="entry name" value="HTH_ARAC_FAMILY_2"/>
    <property type="match status" value="1"/>
</dbReference>
<sequence length="77" mass="8715">MSPRTFARRFRADLGTTPLAWLTRQRLLRAQLLVEESDLTLEAVAARVGFGTAAVMRHHFTRVLQTTPAAYRRTFAA</sequence>
<dbReference type="SUPFAM" id="SSF46689">
    <property type="entry name" value="Homeodomain-like"/>
    <property type="match status" value="1"/>
</dbReference>
<reference evidence="5 6" key="1">
    <citation type="submission" date="2015-08" db="EMBL/GenBank/DDBJ databases">
        <title>Draft Genome Sequence of Rathayibacter sp. Strain VKM Ac-2596 Isolated from Leaf Gall Induced by Plant-Parasitic Nematodes.</title>
        <authorList>
            <person name="Vasilenko O.V."/>
            <person name="Starodumova I.P."/>
            <person name="Tarlachkov S.V."/>
            <person name="Dorofeeva L.V."/>
            <person name="Evtushenko L.I."/>
        </authorList>
    </citation>
    <scope>NUCLEOTIDE SEQUENCE [LARGE SCALE GENOMIC DNA]</scope>
    <source>
        <strain evidence="5 6">VKM Ac-2596</strain>
    </source>
</reference>
<evidence type="ECO:0000256" key="3">
    <source>
        <dbReference type="ARBA" id="ARBA00023163"/>
    </source>
</evidence>
<dbReference type="AlphaFoldDB" id="A0A166I9I5"/>
<dbReference type="PANTHER" id="PTHR46796:SF13">
    <property type="entry name" value="HTH-TYPE TRANSCRIPTIONAL ACTIVATOR RHAS"/>
    <property type="match status" value="1"/>
</dbReference>
<dbReference type="SMART" id="SM00342">
    <property type="entry name" value="HTH_ARAC"/>
    <property type="match status" value="1"/>
</dbReference>
<dbReference type="InterPro" id="IPR050204">
    <property type="entry name" value="AraC_XylS_family_regulators"/>
</dbReference>
<dbReference type="GO" id="GO:0043565">
    <property type="term" value="F:sequence-specific DNA binding"/>
    <property type="evidence" value="ECO:0007669"/>
    <property type="project" value="InterPro"/>
</dbReference>
<keyword evidence="3" id="KW-0804">Transcription</keyword>
<proteinExistence type="predicted"/>
<dbReference type="Gene3D" id="1.10.10.60">
    <property type="entry name" value="Homeodomain-like"/>
    <property type="match status" value="1"/>
</dbReference>
<dbReference type="InterPro" id="IPR018060">
    <property type="entry name" value="HTH_AraC"/>
</dbReference>
<keyword evidence="6" id="KW-1185">Reference proteome</keyword>
<organism evidence="5 6">
    <name type="scientific">Rathayibacter tanaceti</name>
    <dbReference type="NCBI Taxonomy" id="1671680"/>
    <lineage>
        <taxon>Bacteria</taxon>
        <taxon>Bacillati</taxon>
        <taxon>Actinomycetota</taxon>
        <taxon>Actinomycetes</taxon>
        <taxon>Micrococcales</taxon>
        <taxon>Microbacteriaceae</taxon>
        <taxon>Rathayibacter</taxon>
    </lineage>
</organism>
<keyword evidence="2" id="KW-0238">DNA-binding</keyword>